<dbReference type="RefSeq" id="WP_003959130.1">
    <property type="nucleotide sequence ID" value="NZ_CM000913.1"/>
</dbReference>
<evidence type="ECO:0000256" key="1">
    <source>
        <dbReference type="SAM" id="MobiDB-lite"/>
    </source>
</evidence>
<protein>
    <recommendedName>
        <fullName evidence="4">DUF676 domain-containing protein</fullName>
    </recommendedName>
</protein>
<dbReference type="InterPro" id="IPR029058">
    <property type="entry name" value="AB_hydrolase_fold"/>
</dbReference>
<dbReference type="KEGG" id="sclf:BB341_15380"/>
<dbReference type="Proteomes" id="UP000002357">
    <property type="component" value="Chromosome"/>
</dbReference>
<accession>B5H484</accession>
<feature type="region of interest" description="Disordered" evidence="1">
    <location>
        <begin position="1"/>
        <end position="38"/>
    </location>
</feature>
<dbReference type="AlphaFoldDB" id="B5H484"/>
<dbReference type="OrthoDB" id="4535652at2"/>
<evidence type="ECO:0008006" key="4">
    <source>
        <dbReference type="Google" id="ProtNLM"/>
    </source>
</evidence>
<proteinExistence type="predicted"/>
<dbReference type="eggNOG" id="COG1075">
    <property type="taxonomic scope" value="Bacteria"/>
</dbReference>
<reference evidence="2 3" key="1">
    <citation type="journal article" date="2010" name="Genome Biol. Evol.">
        <title>The sequence of a 1.8-mb bacterial linear plasmid reveals a rich evolutionary reservoir of secondary metabolic pathways.</title>
        <authorList>
            <person name="Medema M.H."/>
            <person name="Trefzer A."/>
            <person name="Kovalchuk A."/>
            <person name="van den Berg M."/>
            <person name="Mueller U."/>
            <person name="Heijne W."/>
            <person name="Wu L."/>
            <person name="Alam M.T."/>
            <person name="Ronning C.M."/>
            <person name="Nierman W.C."/>
            <person name="Bovenberg R.A.L."/>
            <person name="Breitling R."/>
            <person name="Takano E."/>
        </authorList>
    </citation>
    <scope>NUCLEOTIDE SEQUENCE [LARGE SCALE GENOMIC DNA]</scope>
    <source>
        <strain evidence="3">ATCC 27064 / DSM 738 / JCM 4710 / NBRC 13307 / NCIMB 12785 / NRRL 3585 / VKM Ac-602</strain>
    </source>
</reference>
<sequence length="407" mass="44014">MSEPTEHEISAALRATPPALLGAGPQEPPAGKPPTPDATWELPGGTAWVYYANPRFGLARPVLIADGFNSGPSTLEFSWAGLETRNYPFISALRERGHDAVLVGFDERSISILQNARTATAAILRAKEERLGGHPLVVGGFSMGGLVTRYALAKMEHEEYDHQTAVYFSYDSPHRGAYIPLSLQAFAHYIRTVDDRFSRQINSTAAQELLWRHLPEWDAPPKVSEQRKHFLAALRDVGDWPRRPRRLGVANGVSTGVGNGVEAGRTAVRGKGIGVIGTDLRTMPVDDDSLAASLRFITSPKQEVHALGLPAADGAPGGTLDSYRILAKQLNRVLGLGVDNPVPEHSFVPTVSAVDLNGLDSDEQLYGAVDALDPGGSGLDAFRCASRNEEHTKVTEELCGWLLDRFA</sequence>
<keyword evidence="3" id="KW-1185">Reference proteome</keyword>
<gene>
    <name evidence="2" type="ORF">SCLAV_2624</name>
</gene>
<dbReference type="SUPFAM" id="SSF53474">
    <property type="entry name" value="alpha/beta-Hydrolases"/>
    <property type="match status" value="1"/>
</dbReference>
<evidence type="ECO:0000313" key="2">
    <source>
        <dbReference type="EMBL" id="EFG07696.1"/>
    </source>
</evidence>
<feature type="compositionally biased region" description="Pro residues" evidence="1">
    <location>
        <begin position="26"/>
        <end position="36"/>
    </location>
</feature>
<dbReference type="EMBL" id="CM000913">
    <property type="protein sequence ID" value="EFG07696.1"/>
    <property type="molecule type" value="Genomic_DNA"/>
</dbReference>
<dbReference type="STRING" id="1901.BB341_15380"/>
<dbReference type="GeneID" id="93730821"/>
<dbReference type="Gene3D" id="3.40.50.1820">
    <property type="entry name" value="alpha/beta hydrolase"/>
    <property type="match status" value="1"/>
</dbReference>
<organism evidence="2 3">
    <name type="scientific">Streptomyces clavuligerus</name>
    <dbReference type="NCBI Taxonomy" id="1901"/>
    <lineage>
        <taxon>Bacteria</taxon>
        <taxon>Bacillati</taxon>
        <taxon>Actinomycetota</taxon>
        <taxon>Actinomycetes</taxon>
        <taxon>Kitasatosporales</taxon>
        <taxon>Streptomycetaceae</taxon>
        <taxon>Streptomyces</taxon>
    </lineage>
</organism>
<name>B5H484_STRCL</name>
<evidence type="ECO:0000313" key="3">
    <source>
        <dbReference type="Proteomes" id="UP000002357"/>
    </source>
</evidence>